<dbReference type="EMBL" id="RRYP01017040">
    <property type="protein sequence ID" value="TNV74407.1"/>
    <property type="molecule type" value="Genomic_DNA"/>
</dbReference>
<protein>
    <submittedName>
        <fullName evidence="2">Uncharacterized protein</fullName>
    </submittedName>
</protein>
<evidence type="ECO:0000313" key="3">
    <source>
        <dbReference type="Proteomes" id="UP000785679"/>
    </source>
</evidence>
<gene>
    <name evidence="2" type="ORF">FGO68_gene63</name>
</gene>
<keyword evidence="3" id="KW-1185">Reference proteome</keyword>
<sequence length="191" mass="22106">MILRRLIIKAQMRRIQKGIQESKKKLDTTQEKLEDPSTGGINTDQPLVFDHLAYNFDRSTANGPQQINPLNLMRKAQKPFTLQLHATNMIKKQNVPQQLDDVGFAYRFNEIQETFQMNNQVDNELGQNQAFEEEFSESIEGELSMISQQQSQYNDVIFNQPLPHQVEDALTMTRHNSNISQIAQLSMLERI</sequence>
<accession>A0A8J8NFP3</accession>
<dbReference type="Proteomes" id="UP000785679">
    <property type="component" value="Unassembled WGS sequence"/>
</dbReference>
<feature type="region of interest" description="Disordered" evidence="1">
    <location>
        <begin position="19"/>
        <end position="44"/>
    </location>
</feature>
<evidence type="ECO:0000313" key="2">
    <source>
        <dbReference type="EMBL" id="TNV74407.1"/>
    </source>
</evidence>
<reference evidence="2" key="1">
    <citation type="submission" date="2019-06" db="EMBL/GenBank/DDBJ databases">
        <authorList>
            <person name="Zheng W."/>
        </authorList>
    </citation>
    <scope>NUCLEOTIDE SEQUENCE</scope>
    <source>
        <strain evidence="2">QDHG01</strain>
    </source>
</reference>
<organism evidence="2 3">
    <name type="scientific">Halteria grandinella</name>
    <dbReference type="NCBI Taxonomy" id="5974"/>
    <lineage>
        <taxon>Eukaryota</taxon>
        <taxon>Sar</taxon>
        <taxon>Alveolata</taxon>
        <taxon>Ciliophora</taxon>
        <taxon>Intramacronucleata</taxon>
        <taxon>Spirotrichea</taxon>
        <taxon>Stichotrichia</taxon>
        <taxon>Sporadotrichida</taxon>
        <taxon>Halteriidae</taxon>
        <taxon>Halteria</taxon>
    </lineage>
</organism>
<evidence type="ECO:0000256" key="1">
    <source>
        <dbReference type="SAM" id="MobiDB-lite"/>
    </source>
</evidence>
<comment type="caution">
    <text evidence="2">The sequence shown here is derived from an EMBL/GenBank/DDBJ whole genome shotgun (WGS) entry which is preliminary data.</text>
</comment>
<feature type="compositionally biased region" description="Basic and acidic residues" evidence="1">
    <location>
        <begin position="20"/>
        <end position="35"/>
    </location>
</feature>
<proteinExistence type="predicted"/>
<name>A0A8J8NFP3_HALGN</name>
<dbReference type="AlphaFoldDB" id="A0A8J8NFP3"/>